<dbReference type="Gene3D" id="1.20.1250.20">
    <property type="entry name" value="MFS general substrate transporter like domains"/>
    <property type="match status" value="1"/>
</dbReference>
<feature type="transmembrane region" description="Helical" evidence="7">
    <location>
        <begin position="182"/>
        <end position="202"/>
    </location>
</feature>
<comment type="subcellular location">
    <subcellularLocation>
        <location evidence="1">Membrane</location>
        <topology evidence="1">Multi-pass membrane protein</topology>
    </subcellularLocation>
</comment>
<evidence type="ECO:0000256" key="6">
    <source>
        <dbReference type="ARBA" id="ARBA00023136"/>
    </source>
</evidence>
<keyword evidence="6 7" id="KW-0472">Membrane</keyword>
<accession>A0AAD3CYS8</accession>
<evidence type="ECO:0000256" key="1">
    <source>
        <dbReference type="ARBA" id="ARBA00004141"/>
    </source>
</evidence>
<dbReference type="PANTHER" id="PTHR31585">
    <property type="entry name" value="FOLATE-BIOPTERIN TRANSPORTER 1, CHLOROPLASTIC"/>
    <property type="match status" value="1"/>
</dbReference>
<dbReference type="InterPro" id="IPR039309">
    <property type="entry name" value="BT1"/>
</dbReference>
<feature type="transmembrane region" description="Helical" evidence="7">
    <location>
        <begin position="255"/>
        <end position="275"/>
    </location>
</feature>
<keyword evidence="3" id="KW-0813">Transport</keyword>
<feature type="transmembrane region" description="Helical" evidence="7">
    <location>
        <begin position="296"/>
        <end position="314"/>
    </location>
</feature>
<feature type="transmembrane region" description="Helical" evidence="7">
    <location>
        <begin position="516"/>
        <end position="540"/>
    </location>
</feature>
<feature type="transmembrane region" description="Helical" evidence="7">
    <location>
        <begin position="366"/>
        <end position="391"/>
    </location>
</feature>
<comment type="caution">
    <text evidence="8">The sequence shown here is derived from an EMBL/GenBank/DDBJ whole genome shotgun (WGS) entry which is preliminary data.</text>
</comment>
<feature type="transmembrane region" description="Helical" evidence="7">
    <location>
        <begin position="433"/>
        <end position="458"/>
    </location>
</feature>
<evidence type="ECO:0000313" key="8">
    <source>
        <dbReference type="EMBL" id="GFH53646.1"/>
    </source>
</evidence>
<keyword evidence="5 7" id="KW-1133">Transmembrane helix</keyword>
<feature type="transmembrane region" description="Helical" evidence="7">
    <location>
        <begin position="478"/>
        <end position="495"/>
    </location>
</feature>
<dbReference type="Proteomes" id="UP001054902">
    <property type="component" value="Unassembled WGS sequence"/>
</dbReference>
<keyword evidence="9" id="KW-1185">Reference proteome</keyword>
<reference evidence="8 9" key="1">
    <citation type="journal article" date="2021" name="Sci. Rep.">
        <title>The genome of the diatom Chaetoceros tenuissimus carries an ancient integrated fragment of an extant virus.</title>
        <authorList>
            <person name="Hongo Y."/>
            <person name="Kimura K."/>
            <person name="Takaki Y."/>
            <person name="Yoshida Y."/>
            <person name="Baba S."/>
            <person name="Kobayashi G."/>
            <person name="Nagasaki K."/>
            <person name="Hano T."/>
            <person name="Tomaru Y."/>
        </authorList>
    </citation>
    <scope>NUCLEOTIDE SEQUENCE [LARGE SCALE GENOMIC DNA]</scope>
    <source>
        <strain evidence="8 9">NIES-3715</strain>
    </source>
</reference>
<dbReference type="InterPro" id="IPR036259">
    <property type="entry name" value="MFS_trans_sf"/>
</dbReference>
<evidence type="ECO:0000256" key="2">
    <source>
        <dbReference type="ARBA" id="ARBA00007015"/>
    </source>
</evidence>
<evidence type="ECO:0000256" key="5">
    <source>
        <dbReference type="ARBA" id="ARBA00022989"/>
    </source>
</evidence>
<organism evidence="8 9">
    <name type="scientific">Chaetoceros tenuissimus</name>
    <dbReference type="NCBI Taxonomy" id="426638"/>
    <lineage>
        <taxon>Eukaryota</taxon>
        <taxon>Sar</taxon>
        <taxon>Stramenopiles</taxon>
        <taxon>Ochrophyta</taxon>
        <taxon>Bacillariophyta</taxon>
        <taxon>Coscinodiscophyceae</taxon>
        <taxon>Chaetocerotophycidae</taxon>
        <taxon>Chaetocerotales</taxon>
        <taxon>Chaetocerotaceae</taxon>
        <taxon>Chaetoceros</taxon>
    </lineage>
</organism>
<gene>
    <name evidence="8" type="ORF">CTEN210_10122</name>
</gene>
<feature type="transmembrane region" description="Helical" evidence="7">
    <location>
        <begin position="334"/>
        <end position="354"/>
    </location>
</feature>
<proteinExistence type="inferred from homology"/>
<sequence>MEEQVPLSTSPSRATALDIEVSDAKENLFTAYNDTYTPNDDTYAARFLPKHIVDKLYPTNVPRAVQLLRKENIAVPACYLCVGLLQGLSGPFINVYPRFLEATEAQQATISSIRSLPASFKLIFGFFSDNVPFLGYRRKAYMFIGWAMSSAAMFVLLSMSTLERVEQQDNDGNTSFIPPEDAPSIGLLSLSLLVFGIGFWFADVMGDSIVAEKAKLEPEHTRGHLQSTCYACRFFGLMIAAPVSTYLYSTFGPKLIVTLMCITPCAMLIPIFNLYEVRYAEIKSTRDQCNEIWNTVCSRAVWQPMGFVYIYNCLQVGNQAWREFLMSVLLFTEFQMNILLIVAYVLLYVGVMAYKYYFIRFSWRTIYVGTTILNGFLSLLQVLLIEGITFGLSPFVFALGDDIFADFIAGVQFLPTTIMMVHLCPSGTEGSSYAMFTTVNNCAGGVAYAISTMLLGIWDVSKETMLSGDLSGMTKLTLLTTALQTAGIFFVKLLPNTKEELAGLHSGTYSGSKIGGFIFLSVVLLSVLYAIGVSLLTIAFPGLLGES</sequence>
<feature type="transmembrane region" description="Helical" evidence="7">
    <location>
        <begin position="403"/>
        <end position="421"/>
    </location>
</feature>
<comment type="similarity">
    <text evidence="2">Belongs to the major facilitator superfamily. Folate-biopterin transporter (TC 2.A.71) family.</text>
</comment>
<dbReference type="GO" id="GO:0016020">
    <property type="term" value="C:membrane"/>
    <property type="evidence" value="ECO:0007669"/>
    <property type="project" value="UniProtKB-SubCell"/>
</dbReference>
<protein>
    <submittedName>
        <fullName evidence="8">Uncharacterized protein</fullName>
    </submittedName>
</protein>
<feature type="transmembrane region" description="Helical" evidence="7">
    <location>
        <begin position="140"/>
        <end position="162"/>
    </location>
</feature>
<dbReference type="EMBL" id="BLLK01000047">
    <property type="protein sequence ID" value="GFH53646.1"/>
    <property type="molecule type" value="Genomic_DNA"/>
</dbReference>
<dbReference type="SUPFAM" id="SSF103473">
    <property type="entry name" value="MFS general substrate transporter"/>
    <property type="match status" value="1"/>
</dbReference>
<feature type="transmembrane region" description="Helical" evidence="7">
    <location>
        <begin position="230"/>
        <end position="249"/>
    </location>
</feature>
<evidence type="ECO:0000313" key="9">
    <source>
        <dbReference type="Proteomes" id="UP001054902"/>
    </source>
</evidence>
<name>A0AAD3CYS8_9STRA</name>
<dbReference type="AlphaFoldDB" id="A0AAD3CYS8"/>
<evidence type="ECO:0000256" key="3">
    <source>
        <dbReference type="ARBA" id="ARBA00022448"/>
    </source>
</evidence>
<dbReference type="Pfam" id="PF03092">
    <property type="entry name" value="BT1"/>
    <property type="match status" value="2"/>
</dbReference>
<dbReference type="PANTHER" id="PTHR31585:SF5">
    <property type="entry name" value="RNA-BINDING S4 DOMAIN-CONTAINING PROTEIN"/>
    <property type="match status" value="1"/>
</dbReference>
<keyword evidence="4 7" id="KW-0812">Transmembrane</keyword>
<evidence type="ECO:0000256" key="4">
    <source>
        <dbReference type="ARBA" id="ARBA00022692"/>
    </source>
</evidence>
<evidence type="ECO:0000256" key="7">
    <source>
        <dbReference type="SAM" id="Phobius"/>
    </source>
</evidence>